<name>A0A843W6V7_COLES</name>
<gene>
    <name evidence="3" type="ORF">Taro_035506</name>
</gene>
<accession>A0A843W6V7</accession>
<keyword evidence="4" id="KW-1185">Reference proteome</keyword>
<dbReference type="AlphaFoldDB" id="A0A843W6V7"/>
<sequence length="274" mass="30661">MEIPSFTPQPQAQTSYAFGGPSVPPELYSFLNENFDAFNTSIQKMTENFELKVQMLENTMSAKFIEQKVASDHAVQRFNRLIGTLADASIELKEHQEKLERVLQGILANSQADVFNTKETLSQISKTRLSFSHLVDDLESMKNLSAHIDEEMSDLKKEFKSLHIHGGIAGSSSSSQPISTDFSCRHTPYWCRHNAPSPKPKDEEWSTSVDTRPSQIDTRDSSQRNKSTGLYIRSTPDAVRSTLDGSPRELFCPVWDSVSTHSMGRSTHSGNSVT</sequence>
<protein>
    <submittedName>
        <fullName evidence="3">Uncharacterized protein</fullName>
    </submittedName>
</protein>
<feature type="compositionally biased region" description="Polar residues" evidence="2">
    <location>
        <begin position="206"/>
        <end position="216"/>
    </location>
</feature>
<feature type="region of interest" description="Disordered" evidence="2">
    <location>
        <begin position="195"/>
        <end position="233"/>
    </location>
</feature>
<evidence type="ECO:0000313" key="3">
    <source>
        <dbReference type="EMBL" id="MQM02738.1"/>
    </source>
</evidence>
<organism evidence="3 4">
    <name type="scientific">Colocasia esculenta</name>
    <name type="common">Wild taro</name>
    <name type="synonym">Arum esculentum</name>
    <dbReference type="NCBI Taxonomy" id="4460"/>
    <lineage>
        <taxon>Eukaryota</taxon>
        <taxon>Viridiplantae</taxon>
        <taxon>Streptophyta</taxon>
        <taxon>Embryophyta</taxon>
        <taxon>Tracheophyta</taxon>
        <taxon>Spermatophyta</taxon>
        <taxon>Magnoliopsida</taxon>
        <taxon>Liliopsida</taxon>
        <taxon>Araceae</taxon>
        <taxon>Aroideae</taxon>
        <taxon>Colocasieae</taxon>
        <taxon>Colocasia</taxon>
    </lineage>
</organism>
<feature type="coiled-coil region" evidence="1">
    <location>
        <begin position="78"/>
        <end position="105"/>
    </location>
</feature>
<evidence type="ECO:0000313" key="4">
    <source>
        <dbReference type="Proteomes" id="UP000652761"/>
    </source>
</evidence>
<proteinExistence type="predicted"/>
<dbReference type="Proteomes" id="UP000652761">
    <property type="component" value="Unassembled WGS sequence"/>
</dbReference>
<reference evidence="3" key="1">
    <citation type="submission" date="2017-07" db="EMBL/GenBank/DDBJ databases">
        <title>Taro Niue Genome Assembly and Annotation.</title>
        <authorList>
            <person name="Atibalentja N."/>
            <person name="Keating K."/>
            <person name="Fields C.J."/>
        </authorList>
    </citation>
    <scope>NUCLEOTIDE SEQUENCE</scope>
    <source>
        <strain evidence="3">Niue_2</strain>
        <tissue evidence="3">Leaf</tissue>
    </source>
</reference>
<evidence type="ECO:0000256" key="1">
    <source>
        <dbReference type="SAM" id="Coils"/>
    </source>
</evidence>
<evidence type="ECO:0000256" key="2">
    <source>
        <dbReference type="SAM" id="MobiDB-lite"/>
    </source>
</evidence>
<keyword evidence="1" id="KW-0175">Coiled coil</keyword>
<dbReference type="EMBL" id="NMUH01002909">
    <property type="protein sequence ID" value="MQM02738.1"/>
    <property type="molecule type" value="Genomic_DNA"/>
</dbReference>
<comment type="caution">
    <text evidence="3">The sequence shown here is derived from an EMBL/GenBank/DDBJ whole genome shotgun (WGS) entry which is preliminary data.</text>
</comment>